<dbReference type="GO" id="GO:0000976">
    <property type="term" value="F:transcription cis-regulatory region binding"/>
    <property type="evidence" value="ECO:0007669"/>
    <property type="project" value="TreeGrafter"/>
</dbReference>
<evidence type="ECO:0000256" key="2">
    <source>
        <dbReference type="ARBA" id="ARBA00023125"/>
    </source>
</evidence>
<dbReference type="CDD" id="cd01392">
    <property type="entry name" value="HTH_LacI"/>
    <property type="match status" value="1"/>
</dbReference>
<dbReference type="Gene3D" id="3.40.50.2300">
    <property type="match status" value="2"/>
</dbReference>
<reference evidence="6" key="1">
    <citation type="submission" date="2020-10" db="EMBL/GenBank/DDBJ databases">
        <authorList>
            <person name="Gilroy R."/>
        </authorList>
    </citation>
    <scope>NUCLEOTIDE SEQUENCE</scope>
    <source>
        <strain evidence="6">CHK189-12415</strain>
    </source>
</reference>
<evidence type="ECO:0000256" key="1">
    <source>
        <dbReference type="ARBA" id="ARBA00023015"/>
    </source>
</evidence>
<dbReference type="InterPro" id="IPR046335">
    <property type="entry name" value="LacI/GalR-like_sensor"/>
</dbReference>
<dbReference type="InterPro" id="IPR000843">
    <property type="entry name" value="HTH_LacI"/>
</dbReference>
<reference evidence="6" key="2">
    <citation type="journal article" date="2021" name="PeerJ">
        <title>Extensive microbial diversity within the chicken gut microbiome revealed by metagenomics and culture.</title>
        <authorList>
            <person name="Gilroy R."/>
            <person name="Ravi A."/>
            <person name="Getino M."/>
            <person name="Pursley I."/>
            <person name="Horton D.L."/>
            <person name="Alikhan N.F."/>
            <person name="Baker D."/>
            <person name="Gharbi K."/>
            <person name="Hall N."/>
            <person name="Watson M."/>
            <person name="Adriaenssens E.M."/>
            <person name="Foster-Nyarko E."/>
            <person name="Jarju S."/>
            <person name="Secka A."/>
            <person name="Antonio M."/>
            <person name="Oren A."/>
            <person name="Chaudhuri R.R."/>
            <person name="La Ragione R."/>
            <person name="Hildebrand F."/>
            <person name="Pallen M.J."/>
        </authorList>
    </citation>
    <scope>NUCLEOTIDE SEQUENCE</scope>
    <source>
        <strain evidence="6">CHK189-12415</strain>
    </source>
</reference>
<dbReference type="CDD" id="cd06267">
    <property type="entry name" value="PBP1_LacI_sugar_binding-like"/>
    <property type="match status" value="1"/>
</dbReference>
<protein>
    <submittedName>
        <fullName evidence="6">LacI family DNA-binding transcriptional regulator</fullName>
    </submittedName>
</protein>
<dbReference type="PANTHER" id="PTHR30146">
    <property type="entry name" value="LACI-RELATED TRANSCRIPTIONAL REPRESSOR"/>
    <property type="match status" value="1"/>
</dbReference>
<dbReference type="AlphaFoldDB" id="A0A9D1J4E6"/>
<evidence type="ECO:0000256" key="4">
    <source>
        <dbReference type="SAM" id="MobiDB-lite"/>
    </source>
</evidence>
<dbReference type="SUPFAM" id="SSF53822">
    <property type="entry name" value="Periplasmic binding protein-like I"/>
    <property type="match status" value="1"/>
</dbReference>
<dbReference type="Proteomes" id="UP000824241">
    <property type="component" value="Unassembled WGS sequence"/>
</dbReference>
<dbReference type="InterPro" id="IPR010982">
    <property type="entry name" value="Lambda_DNA-bd_dom_sf"/>
</dbReference>
<dbReference type="GO" id="GO:0003700">
    <property type="term" value="F:DNA-binding transcription factor activity"/>
    <property type="evidence" value="ECO:0007669"/>
    <property type="project" value="TreeGrafter"/>
</dbReference>
<proteinExistence type="predicted"/>
<organism evidence="6 7">
    <name type="scientific">Candidatus Faecivivens stercoravium</name>
    <dbReference type="NCBI Taxonomy" id="2840803"/>
    <lineage>
        <taxon>Bacteria</taxon>
        <taxon>Bacillati</taxon>
        <taxon>Bacillota</taxon>
        <taxon>Clostridia</taxon>
        <taxon>Eubacteriales</taxon>
        <taxon>Oscillospiraceae</taxon>
        <taxon>Oscillospiraceae incertae sedis</taxon>
        <taxon>Candidatus Faecivivens</taxon>
    </lineage>
</organism>
<gene>
    <name evidence="6" type="ORF">IAB37_02325</name>
</gene>
<comment type="caution">
    <text evidence="6">The sequence shown here is derived from an EMBL/GenBank/DDBJ whole genome shotgun (WGS) entry which is preliminary data.</text>
</comment>
<feature type="compositionally biased region" description="Polar residues" evidence="4">
    <location>
        <begin position="53"/>
        <end position="62"/>
    </location>
</feature>
<evidence type="ECO:0000313" key="7">
    <source>
        <dbReference type="Proteomes" id="UP000824241"/>
    </source>
</evidence>
<evidence type="ECO:0000256" key="3">
    <source>
        <dbReference type="ARBA" id="ARBA00023163"/>
    </source>
</evidence>
<dbReference type="SUPFAM" id="SSF47413">
    <property type="entry name" value="lambda repressor-like DNA-binding domains"/>
    <property type="match status" value="1"/>
</dbReference>
<feature type="region of interest" description="Disordered" evidence="4">
    <location>
        <begin position="43"/>
        <end position="62"/>
    </location>
</feature>
<dbReference type="PROSITE" id="PS50932">
    <property type="entry name" value="HTH_LACI_2"/>
    <property type="match status" value="1"/>
</dbReference>
<keyword evidence="2 6" id="KW-0238">DNA-binding</keyword>
<dbReference type="EMBL" id="DVHA01000079">
    <property type="protein sequence ID" value="HIR60398.1"/>
    <property type="molecule type" value="Genomic_DNA"/>
</dbReference>
<dbReference type="Gene3D" id="1.10.260.40">
    <property type="entry name" value="lambda repressor-like DNA-binding domains"/>
    <property type="match status" value="1"/>
</dbReference>
<keyword evidence="3" id="KW-0804">Transcription</keyword>
<sequence>MAKITVQKLADMLGLSGAAVSMALHGKPGVSEDTRRRVLETARQQGYVPPSRTARSPKNASSTAQDFCPVLLVLRGSGKTADAATFFSGMLEELERLAGGLLVFYIDPPDRWGEEGPERIRRINESASVVLIQGVQLDGQGLEEILSLLRPPAVVFDRETTGLPVSSVSMDNAGIIREAVRKLWKLGYRRFAFLQQDTADLPNHRLRLEGYRQAAAEAVGADFIELPLPDPADTPGRAAFAEAVKGRVCFSAQDGAALAAYRLLGEAAKETVLGGFDDFPLFREIETPAFTFRYQIDTVCRWAMELARSASAEPYLPPVHLAVSAPMLCYHFDPESPPFPLETGV</sequence>
<dbReference type="InterPro" id="IPR028082">
    <property type="entry name" value="Peripla_BP_I"/>
</dbReference>
<feature type="domain" description="HTH lacI-type" evidence="5">
    <location>
        <begin position="4"/>
        <end position="59"/>
    </location>
</feature>
<evidence type="ECO:0000259" key="5">
    <source>
        <dbReference type="PROSITE" id="PS50932"/>
    </source>
</evidence>
<keyword evidence="1" id="KW-0805">Transcription regulation</keyword>
<evidence type="ECO:0000313" key="6">
    <source>
        <dbReference type="EMBL" id="HIR60398.1"/>
    </source>
</evidence>
<name>A0A9D1J4E6_9FIRM</name>
<accession>A0A9D1J4E6</accession>
<dbReference type="SMART" id="SM00354">
    <property type="entry name" value="HTH_LACI"/>
    <property type="match status" value="1"/>
</dbReference>
<dbReference type="PANTHER" id="PTHR30146:SF155">
    <property type="entry name" value="ALANINE RACEMASE"/>
    <property type="match status" value="1"/>
</dbReference>
<dbReference type="Pfam" id="PF13377">
    <property type="entry name" value="Peripla_BP_3"/>
    <property type="match status" value="1"/>
</dbReference>